<accession>A0ABV7SDA3</accession>
<evidence type="ECO:0000313" key="2">
    <source>
        <dbReference type="EMBL" id="MFC3574940.1"/>
    </source>
</evidence>
<reference evidence="3" key="1">
    <citation type="journal article" date="2019" name="Int. J. Syst. Evol. Microbiol.">
        <title>The Global Catalogue of Microorganisms (GCM) 10K type strain sequencing project: providing services to taxonomists for standard genome sequencing and annotation.</title>
        <authorList>
            <consortium name="The Broad Institute Genomics Platform"/>
            <consortium name="The Broad Institute Genome Sequencing Center for Infectious Disease"/>
            <person name="Wu L."/>
            <person name="Ma J."/>
        </authorList>
    </citation>
    <scope>NUCLEOTIDE SEQUENCE [LARGE SCALE GENOMIC DNA]</scope>
    <source>
        <strain evidence="3">CGMCC 4.7035</strain>
    </source>
</reference>
<dbReference type="Proteomes" id="UP001595701">
    <property type="component" value="Unassembled WGS sequence"/>
</dbReference>
<proteinExistence type="predicted"/>
<dbReference type="RefSeq" id="WP_310768680.1">
    <property type="nucleotide sequence ID" value="NZ_JBHRWR010000009.1"/>
</dbReference>
<comment type="caution">
    <text evidence="2">The sequence shown here is derived from an EMBL/GenBank/DDBJ whole genome shotgun (WGS) entry which is preliminary data.</text>
</comment>
<evidence type="ECO:0000256" key="1">
    <source>
        <dbReference type="SAM" id="Phobius"/>
    </source>
</evidence>
<gene>
    <name evidence="2" type="ORF">ACFOZ0_16970</name>
</gene>
<evidence type="ECO:0000313" key="3">
    <source>
        <dbReference type="Proteomes" id="UP001595701"/>
    </source>
</evidence>
<organism evidence="2 3">
    <name type="scientific">Streptomyces yaanensis</name>
    <dbReference type="NCBI Taxonomy" id="1142239"/>
    <lineage>
        <taxon>Bacteria</taxon>
        <taxon>Bacillati</taxon>
        <taxon>Actinomycetota</taxon>
        <taxon>Actinomycetes</taxon>
        <taxon>Kitasatosporales</taxon>
        <taxon>Streptomycetaceae</taxon>
        <taxon>Streptomyces</taxon>
    </lineage>
</organism>
<keyword evidence="1" id="KW-1133">Transmembrane helix</keyword>
<feature type="transmembrane region" description="Helical" evidence="1">
    <location>
        <begin position="55"/>
        <end position="73"/>
    </location>
</feature>
<keyword evidence="1" id="KW-0472">Membrane</keyword>
<dbReference type="EMBL" id="JBHRWR010000009">
    <property type="protein sequence ID" value="MFC3574940.1"/>
    <property type="molecule type" value="Genomic_DNA"/>
</dbReference>
<protein>
    <submittedName>
        <fullName evidence="2">Uncharacterized protein</fullName>
    </submittedName>
</protein>
<keyword evidence="1" id="KW-0812">Transmembrane</keyword>
<name>A0ABV7SDA3_9ACTN</name>
<sequence>MNETAQEAAVDGPARPRQAPGQGCALLVLSPAPSGRWPVGRRVPRQVATVPRIRRVVLVGVLGAFLCALRSFLVPR</sequence>
<keyword evidence="3" id="KW-1185">Reference proteome</keyword>